<dbReference type="Proteomes" id="UP001355207">
    <property type="component" value="Chromosome 3"/>
</dbReference>
<feature type="compositionally biased region" description="Basic and acidic residues" evidence="1">
    <location>
        <begin position="654"/>
        <end position="669"/>
    </location>
</feature>
<protein>
    <recommendedName>
        <fullName evidence="4">F-box domain-containing protein</fullName>
    </recommendedName>
</protein>
<sequence>MGISATPSSSSSSSKPDNRQLIKNEENEGNNENKSIPLLLTLPPELIDHLLGLVPPLERQITTLSLLKVFPEFKNEISQKHLWENLIIYNSKQFWPLWKRLQKDQKESSSSTSSLLESSSKTKNQINHHSSEEEEDGLVFYGPQKEGELGGIMCNGIKSLTLKSWKGDADILNNILRCIKKLNTLQLNIGTNFSPDHLEEMFESPRKDLKRLEMRFRPYVEQASYYQFLAGSYFDTAVETLTKSWPVIPTFTHLSIVQDLPPRSTVPPTAINSTSTSLAGSFADLSLATSASDKKESSSSGSEDNSGRSTPPTSISSASDNPLDIGTSKAYTGHGPFGNPFLNEKLGITKPKTFAQPIVFFDINCISKFGISPIAENLTHLRLRVPSRDLLKVLINPPRGSNKELFPSLKYLDISTTNVRIDTNLITLLRTYSKLEHLILDRVNLFGFTAREKGPELCFDLGSLIVSSSLSRGKEKERLIAAKELEQRTRLAELEAIRIRTQRITEEQERRETDENNLPPEILAEIQHRERIEEQQRQIELARSRRGHRSAAHSTFSLRDRTIRRTGNNGNTASSSTNNTQQLVFDVPPTDKMYLVLPPLPTLKSISIGGEASGVTSNQTLKEWEENFHKGWKESLNRTLGWAIHVSDKFERAKKKADDWRIQESKSNKNDPSSSSSNANNNTNNTKNPAAAKNGHISKSKRRASISNGSSGSGAGNKLYTKPPLDVRLFRFPSSLEEESIDDEINDSYELGGLLNGLIEIDASQLNHKDYLDIYKQAIGDSQLYLDSQHEIAEGSSAGGFEVKPPCIFCTVPDCEGPARRGAEGERVDGRGGMNGIHPKGCGHLLGRKIWGSEGF</sequence>
<dbReference type="GeneID" id="91093635"/>
<dbReference type="RefSeq" id="XP_066074824.1">
    <property type="nucleotide sequence ID" value="XM_066218727.1"/>
</dbReference>
<dbReference type="AlphaFoldDB" id="A0AAX4JRN4"/>
<feature type="compositionally biased region" description="Basic and acidic residues" evidence="1">
    <location>
        <begin position="16"/>
        <end position="26"/>
    </location>
</feature>
<feature type="region of interest" description="Disordered" evidence="1">
    <location>
        <begin position="1"/>
        <end position="35"/>
    </location>
</feature>
<evidence type="ECO:0000256" key="1">
    <source>
        <dbReference type="SAM" id="MobiDB-lite"/>
    </source>
</evidence>
<feature type="region of interest" description="Disordered" evidence="1">
    <location>
        <begin position="290"/>
        <end position="321"/>
    </location>
</feature>
<feature type="compositionally biased region" description="Low complexity" evidence="1">
    <location>
        <begin position="298"/>
        <end position="310"/>
    </location>
</feature>
<name>A0AAX4JRN4_9TREE</name>
<gene>
    <name evidence="2" type="ORF">L201_002964</name>
</gene>
<proteinExistence type="predicted"/>
<organism evidence="2 3">
    <name type="scientific">Kwoniella dendrophila CBS 6074</name>
    <dbReference type="NCBI Taxonomy" id="1295534"/>
    <lineage>
        <taxon>Eukaryota</taxon>
        <taxon>Fungi</taxon>
        <taxon>Dikarya</taxon>
        <taxon>Basidiomycota</taxon>
        <taxon>Agaricomycotina</taxon>
        <taxon>Tremellomycetes</taxon>
        <taxon>Tremellales</taxon>
        <taxon>Cryptococcaceae</taxon>
        <taxon>Kwoniella</taxon>
    </lineage>
</organism>
<evidence type="ECO:0000313" key="2">
    <source>
        <dbReference type="EMBL" id="WWC88061.1"/>
    </source>
</evidence>
<reference evidence="2 3" key="1">
    <citation type="submission" date="2024-01" db="EMBL/GenBank/DDBJ databases">
        <title>Comparative genomics of Cryptococcus and Kwoniella reveals pathogenesis evolution and contrasting modes of karyotype evolution via chromosome fusion or intercentromeric recombination.</title>
        <authorList>
            <person name="Coelho M.A."/>
            <person name="David-Palma M."/>
            <person name="Shea T."/>
            <person name="Bowers K."/>
            <person name="McGinley-Smith S."/>
            <person name="Mohammad A.W."/>
            <person name="Gnirke A."/>
            <person name="Yurkov A.M."/>
            <person name="Nowrousian M."/>
            <person name="Sun S."/>
            <person name="Cuomo C.A."/>
            <person name="Heitman J."/>
        </authorList>
    </citation>
    <scope>NUCLEOTIDE SEQUENCE [LARGE SCALE GENOMIC DNA]</scope>
    <source>
        <strain evidence="2 3">CBS 6074</strain>
    </source>
</reference>
<evidence type="ECO:0008006" key="4">
    <source>
        <dbReference type="Google" id="ProtNLM"/>
    </source>
</evidence>
<evidence type="ECO:0000313" key="3">
    <source>
        <dbReference type="Proteomes" id="UP001355207"/>
    </source>
</evidence>
<feature type="region of interest" description="Disordered" evidence="1">
    <location>
        <begin position="109"/>
        <end position="137"/>
    </location>
</feature>
<feature type="compositionally biased region" description="Low complexity" evidence="1">
    <location>
        <begin position="109"/>
        <end position="122"/>
    </location>
</feature>
<feature type="region of interest" description="Disordered" evidence="1">
    <location>
        <begin position="654"/>
        <end position="719"/>
    </location>
</feature>
<accession>A0AAX4JRN4</accession>
<feature type="compositionally biased region" description="Polar residues" evidence="1">
    <location>
        <begin position="311"/>
        <end position="320"/>
    </location>
</feature>
<dbReference type="EMBL" id="CP144100">
    <property type="protein sequence ID" value="WWC88061.1"/>
    <property type="molecule type" value="Genomic_DNA"/>
</dbReference>
<feature type="compositionally biased region" description="Low complexity" evidence="1">
    <location>
        <begin position="670"/>
        <end position="694"/>
    </location>
</feature>
<keyword evidence="3" id="KW-1185">Reference proteome</keyword>